<dbReference type="PANTHER" id="PTHR33692:SF1">
    <property type="entry name" value="RIBOSOME MATURATION FACTOR RIMM"/>
    <property type="match status" value="1"/>
</dbReference>
<comment type="caution">
    <text evidence="7">The sequence shown here is derived from an EMBL/GenBank/DDBJ whole genome shotgun (WGS) entry which is preliminary data.</text>
</comment>
<evidence type="ECO:0000259" key="6">
    <source>
        <dbReference type="Pfam" id="PF01782"/>
    </source>
</evidence>
<evidence type="ECO:0000313" key="7">
    <source>
        <dbReference type="EMBL" id="MBI5169459.1"/>
    </source>
</evidence>
<comment type="function">
    <text evidence="5">An accessory protein needed during the final step in the assembly of 30S ribosomal subunit, possibly for assembly of the head region. Essential for efficient processing of 16S rRNA. May be needed both before and after RbfA during the maturation of 16S rRNA. It has affinity for free ribosomal 30S subunits but not for 70S ribosomes.</text>
</comment>
<dbReference type="AlphaFoldDB" id="A0A933SBU8"/>
<dbReference type="Pfam" id="PF01782">
    <property type="entry name" value="RimM"/>
    <property type="match status" value="1"/>
</dbReference>
<dbReference type="GO" id="GO:0042274">
    <property type="term" value="P:ribosomal small subunit biogenesis"/>
    <property type="evidence" value="ECO:0007669"/>
    <property type="project" value="UniProtKB-UniRule"/>
</dbReference>
<dbReference type="InterPro" id="IPR009000">
    <property type="entry name" value="Transl_B-barrel_sf"/>
</dbReference>
<dbReference type="InterPro" id="IPR036976">
    <property type="entry name" value="RimM_N_sf"/>
</dbReference>
<evidence type="ECO:0000256" key="2">
    <source>
        <dbReference type="ARBA" id="ARBA00022517"/>
    </source>
</evidence>
<protein>
    <recommendedName>
        <fullName evidence="5">Ribosome maturation factor RimM</fullName>
    </recommendedName>
</protein>
<reference evidence="7" key="1">
    <citation type="submission" date="2020-07" db="EMBL/GenBank/DDBJ databases">
        <title>Huge and variable diversity of episymbiotic CPR bacteria and DPANN archaea in groundwater ecosystems.</title>
        <authorList>
            <person name="He C.Y."/>
            <person name="Keren R."/>
            <person name="Whittaker M."/>
            <person name="Farag I.F."/>
            <person name="Doudna J."/>
            <person name="Cate J.H.D."/>
            <person name="Banfield J.F."/>
        </authorList>
    </citation>
    <scope>NUCLEOTIDE SEQUENCE</scope>
    <source>
        <strain evidence="7">NC_groundwater_1813_Pr3_B-0.1um_71_17</strain>
    </source>
</reference>
<dbReference type="InterPro" id="IPR011961">
    <property type="entry name" value="RimM"/>
</dbReference>
<dbReference type="Gene3D" id="2.30.30.240">
    <property type="entry name" value="PRC-barrel domain"/>
    <property type="match status" value="1"/>
</dbReference>
<comment type="subcellular location">
    <subcellularLocation>
        <location evidence="5">Cytoplasm</location>
    </subcellularLocation>
</comment>
<comment type="subunit">
    <text evidence="5">Binds ribosomal protein uS19.</text>
</comment>
<sequence>MKSVQLGRLGRPHGVEGEQYLDGCSLTADELRALGRVEWRRRGADDLSLVFHSVRPTHDRLLVRFAGVHSREDAAQLVNGDLWVDSAKLPDPGPGVAYTFQVVGLRLVGTDGKELGTVREIIEVGDRLFCSAGSSKTLLPIHTPYLKSVDLEGGVMTIELPAGFEELL</sequence>
<dbReference type="InterPro" id="IPR002676">
    <property type="entry name" value="RimM_N"/>
</dbReference>
<dbReference type="GO" id="GO:0005840">
    <property type="term" value="C:ribosome"/>
    <property type="evidence" value="ECO:0007669"/>
    <property type="project" value="InterPro"/>
</dbReference>
<proteinExistence type="inferred from homology"/>
<dbReference type="EMBL" id="JACRIW010000054">
    <property type="protein sequence ID" value="MBI5169459.1"/>
    <property type="molecule type" value="Genomic_DNA"/>
</dbReference>
<feature type="domain" description="RimM N-terminal" evidence="6">
    <location>
        <begin position="6"/>
        <end position="86"/>
    </location>
</feature>
<keyword evidence="3 5" id="KW-0698">rRNA processing</keyword>
<keyword evidence="1 5" id="KW-0963">Cytoplasm</keyword>
<evidence type="ECO:0000256" key="3">
    <source>
        <dbReference type="ARBA" id="ARBA00022552"/>
    </source>
</evidence>
<evidence type="ECO:0000256" key="1">
    <source>
        <dbReference type="ARBA" id="ARBA00022490"/>
    </source>
</evidence>
<dbReference type="GO" id="GO:0005737">
    <property type="term" value="C:cytoplasm"/>
    <property type="evidence" value="ECO:0007669"/>
    <property type="project" value="UniProtKB-SubCell"/>
</dbReference>
<dbReference type="SUPFAM" id="SSF50447">
    <property type="entry name" value="Translation proteins"/>
    <property type="match status" value="1"/>
</dbReference>
<gene>
    <name evidence="5 7" type="primary">rimM</name>
    <name evidence="7" type="ORF">HZA61_08230</name>
</gene>
<dbReference type="PANTHER" id="PTHR33692">
    <property type="entry name" value="RIBOSOME MATURATION FACTOR RIMM"/>
    <property type="match status" value="1"/>
</dbReference>
<keyword evidence="4 5" id="KW-0143">Chaperone</keyword>
<dbReference type="HAMAP" id="MF_00014">
    <property type="entry name" value="Ribosome_mat_RimM"/>
    <property type="match status" value="1"/>
</dbReference>
<dbReference type="GO" id="GO:0043022">
    <property type="term" value="F:ribosome binding"/>
    <property type="evidence" value="ECO:0007669"/>
    <property type="project" value="InterPro"/>
</dbReference>
<name>A0A933SBU8_UNCEI</name>
<accession>A0A933SBU8</accession>
<evidence type="ECO:0000256" key="4">
    <source>
        <dbReference type="ARBA" id="ARBA00023186"/>
    </source>
</evidence>
<evidence type="ECO:0000313" key="8">
    <source>
        <dbReference type="Proteomes" id="UP000696931"/>
    </source>
</evidence>
<comment type="domain">
    <text evidence="5">The PRC barrel domain binds ribosomal protein uS19.</text>
</comment>
<dbReference type="SUPFAM" id="SSF50346">
    <property type="entry name" value="PRC-barrel domain"/>
    <property type="match status" value="1"/>
</dbReference>
<dbReference type="InterPro" id="IPR011033">
    <property type="entry name" value="PRC_barrel-like_sf"/>
</dbReference>
<dbReference type="Proteomes" id="UP000696931">
    <property type="component" value="Unassembled WGS sequence"/>
</dbReference>
<dbReference type="Gene3D" id="2.40.30.60">
    <property type="entry name" value="RimM"/>
    <property type="match status" value="1"/>
</dbReference>
<dbReference type="NCBIfam" id="TIGR02273">
    <property type="entry name" value="16S_RimM"/>
    <property type="match status" value="1"/>
</dbReference>
<keyword evidence="2 5" id="KW-0690">Ribosome biogenesis</keyword>
<comment type="similarity">
    <text evidence="5">Belongs to the RimM family.</text>
</comment>
<organism evidence="7 8">
    <name type="scientific">Eiseniibacteriota bacterium</name>
    <dbReference type="NCBI Taxonomy" id="2212470"/>
    <lineage>
        <taxon>Bacteria</taxon>
        <taxon>Candidatus Eiseniibacteriota</taxon>
    </lineage>
</organism>
<dbReference type="GO" id="GO:0006364">
    <property type="term" value="P:rRNA processing"/>
    <property type="evidence" value="ECO:0007669"/>
    <property type="project" value="UniProtKB-UniRule"/>
</dbReference>
<evidence type="ECO:0000256" key="5">
    <source>
        <dbReference type="HAMAP-Rule" id="MF_00014"/>
    </source>
</evidence>